<evidence type="ECO:0000313" key="1">
    <source>
        <dbReference type="EMBL" id="CAF1687323.1"/>
    </source>
</evidence>
<accession>A0A816HH89</accession>
<feature type="non-terminal residue" evidence="1">
    <location>
        <position position="256"/>
    </location>
</feature>
<dbReference type="EMBL" id="CAJNOR010017433">
    <property type="protein sequence ID" value="CAF1687323.1"/>
    <property type="molecule type" value="Genomic_DNA"/>
</dbReference>
<dbReference type="Proteomes" id="UP000663828">
    <property type="component" value="Unassembled WGS sequence"/>
</dbReference>
<reference evidence="1" key="1">
    <citation type="submission" date="2021-02" db="EMBL/GenBank/DDBJ databases">
        <authorList>
            <person name="Nowell W R."/>
        </authorList>
    </citation>
    <scope>NUCLEOTIDE SEQUENCE</scope>
</reference>
<evidence type="ECO:0000313" key="2">
    <source>
        <dbReference type="Proteomes" id="UP000663828"/>
    </source>
</evidence>
<comment type="caution">
    <text evidence="1">The sequence shown here is derived from an EMBL/GenBank/DDBJ whole genome shotgun (WGS) entry which is preliminary data.</text>
</comment>
<dbReference type="AlphaFoldDB" id="A0A816HH89"/>
<keyword evidence="2" id="KW-1185">Reference proteome</keyword>
<sequence>CDKNHFWNTTCLQKQWFNTSCTSSYVCDDNRGLHCQGLGGALFQKCDCFNISFIWNSLYVTNGSNSCVLKMGYGQSTCYGDLDCQDYNYLKCYNGTCLCAYYDYWDGSVCQAKHNYSVACLNTTYCRDFSPVNLVCIYSTLSSPPGYICLCNSTSYWEECTQTCLISKKRHQACTLVKNCTTNECDKNANLQCINDSVSNQTASGWCNCTSIQWWNGTYCRDKGIPSWGNNASAACNATYQCADYNLVSCPFGSSS</sequence>
<proteinExistence type="predicted"/>
<protein>
    <submittedName>
        <fullName evidence="1">Uncharacterized protein</fullName>
    </submittedName>
</protein>
<gene>
    <name evidence="1" type="ORF">XAT740_LOCUS62348</name>
</gene>
<organism evidence="1 2">
    <name type="scientific">Adineta ricciae</name>
    <name type="common">Rotifer</name>
    <dbReference type="NCBI Taxonomy" id="249248"/>
    <lineage>
        <taxon>Eukaryota</taxon>
        <taxon>Metazoa</taxon>
        <taxon>Spiralia</taxon>
        <taxon>Gnathifera</taxon>
        <taxon>Rotifera</taxon>
        <taxon>Eurotatoria</taxon>
        <taxon>Bdelloidea</taxon>
        <taxon>Adinetida</taxon>
        <taxon>Adinetidae</taxon>
        <taxon>Adineta</taxon>
    </lineage>
</organism>
<name>A0A816HH89_ADIRI</name>
<feature type="non-terminal residue" evidence="1">
    <location>
        <position position="1"/>
    </location>
</feature>